<evidence type="ECO:0000256" key="3">
    <source>
        <dbReference type="ARBA" id="ARBA00022679"/>
    </source>
</evidence>
<protein>
    <recommendedName>
        <fullName evidence="9">Protein kinase domain-containing protein</fullName>
    </recommendedName>
</protein>
<sequence>MQSVQTGEIWCLDNEVPSFLHSTIVFQRDGVHFVCQSEERKPKLDIESINALHPRMIPREDICPLVEENLTVCEEPTKPDIFIKRPDLTSYDGSSNLADFILQEARICEILMRHPHPHIVKYFGCYVEEGRIAGLCFQRYAETAEDRMLSGRPIDKDKVYAQISDAVEHLHSIHVAHRDIKTANVMFPTESSDFAILIDFDASAVIGQPHPAKRGLSDEQGLEKLAKSLAR</sequence>
<evidence type="ECO:0000259" key="9">
    <source>
        <dbReference type="PROSITE" id="PS50011"/>
    </source>
</evidence>
<dbReference type="InParanoid" id="K1WZ97"/>
<comment type="similarity">
    <text evidence="1">Belongs to the protein kinase superfamily. STE Ser/Thr protein kinase family. STE20 subfamily.</text>
</comment>
<dbReference type="SUPFAM" id="SSF56112">
    <property type="entry name" value="Protein kinase-like (PK-like)"/>
    <property type="match status" value="1"/>
</dbReference>
<dbReference type="EMBL" id="JH921434">
    <property type="protein sequence ID" value="EKD17962.1"/>
    <property type="molecule type" value="Genomic_DNA"/>
</dbReference>
<dbReference type="Gene3D" id="1.10.510.10">
    <property type="entry name" value="Transferase(Phosphotransferase) domain 1"/>
    <property type="match status" value="1"/>
</dbReference>
<dbReference type="RefSeq" id="XP_007291623.1">
    <property type="nucleotide sequence ID" value="XM_007291561.1"/>
</dbReference>
<accession>K1WZ97</accession>
<dbReference type="PROSITE" id="PS00108">
    <property type="entry name" value="PROTEIN_KINASE_ST"/>
    <property type="match status" value="1"/>
</dbReference>
<dbReference type="OrthoDB" id="4062651at2759"/>
<dbReference type="PROSITE" id="PS50011">
    <property type="entry name" value="PROTEIN_KINASE_DOM"/>
    <property type="match status" value="1"/>
</dbReference>
<dbReference type="InterPro" id="IPR011009">
    <property type="entry name" value="Kinase-like_dom_sf"/>
</dbReference>
<keyword evidence="6" id="KW-0067">ATP-binding</keyword>
<evidence type="ECO:0000256" key="6">
    <source>
        <dbReference type="ARBA" id="ARBA00022840"/>
    </source>
</evidence>
<evidence type="ECO:0000256" key="5">
    <source>
        <dbReference type="ARBA" id="ARBA00022777"/>
    </source>
</evidence>
<dbReference type="OMA" id="LQEARIC"/>
<keyword evidence="2" id="KW-0723">Serine/threonine-protein kinase</keyword>
<dbReference type="PANTHER" id="PTHR48012:SF10">
    <property type="entry name" value="FI20177P1"/>
    <property type="match status" value="1"/>
</dbReference>
<dbReference type="GO" id="GO:0005524">
    <property type="term" value="F:ATP binding"/>
    <property type="evidence" value="ECO:0007669"/>
    <property type="project" value="UniProtKB-KW"/>
</dbReference>
<comment type="catalytic activity">
    <reaction evidence="8">
        <text>L-seryl-[protein] + ATP = O-phospho-L-seryl-[protein] + ADP + H(+)</text>
        <dbReference type="Rhea" id="RHEA:17989"/>
        <dbReference type="Rhea" id="RHEA-COMP:9863"/>
        <dbReference type="Rhea" id="RHEA-COMP:11604"/>
        <dbReference type="ChEBI" id="CHEBI:15378"/>
        <dbReference type="ChEBI" id="CHEBI:29999"/>
        <dbReference type="ChEBI" id="CHEBI:30616"/>
        <dbReference type="ChEBI" id="CHEBI:83421"/>
        <dbReference type="ChEBI" id="CHEBI:456216"/>
        <dbReference type="EC" id="2.7.11.1"/>
    </reaction>
</comment>
<feature type="domain" description="Protein kinase" evidence="9">
    <location>
        <begin position="1"/>
        <end position="231"/>
    </location>
</feature>
<name>K1WZ97_MARBU</name>
<dbReference type="InterPro" id="IPR008271">
    <property type="entry name" value="Ser/Thr_kinase_AS"/>
</dbReference>
<dbReference type="Pfam" id="PF00069">
    <property type="entry name" value="Pkinase"/>
    <property type="match status" value="1"/>
</dbReference>
<keyword evidence="3" id="KW-0808">Transferase</keyword>
<dbReference type="KEGG" id="mbe:MBM_03734"/>
<dbReference type="GeneID" id="18759669"/>
<reference evidence="10 11" key="1">
    <citation type="journal article" date="2012" name="BMC Genomics">
        <title>Sequencing the genome of Marssonina brunnea reveals fungus-poplar co-evolution.</title>
        <authorList>
            <person name="Zhu S."/>
            <person name="Cao Y.-Z."/>
            <person name="Jiang C."/>
            <person name="Tan B.-Y."/>
            <person name="Wang Z."/>
            <person name="Feng S."/>
            <person name="Zhang L."/>
            <person name="Su X.-H."/>
            <person name="Brejova B."/>
            <person name="Vinar T."/>
            <person name="Xu M."/>
            <person name="Wang M.-X."/>
            <person name="Zhang S.-G."/>
            <person name="Huang M.-R."/>
            <person name="Wu R."/>
            <person name="Zhou Y."/>
        </authorList>
    </citation>
    <scope>NUCLEOTIDE SEQUENCE [LARGE SCALE GENOMIC DNA]</scope>
    <source>
        <strain evidence="10 11">MB_m1</strain>
    </source>
</reference>
<comment type="catalytic activity">
    <reaction evidence="7">
        <text>L-threonyl-[protein] + ATP = O-phospho-L-threonyl-[protein] + ADP + H(+)</text>
        <dbReference type="Rhea" id="RHEA:46608"/>
        <dbReference type="Rhea" id="RHEA-COMP:11060"/>
        <dbReference type="Rhea" id="RHEA-COMP:11605"/>
        <dbReference type="ChEBI" id="CHEBI:15378"/>
        <dbReference type="ChEBI" id="CHEBI:30013"/>
        <dbReference type="ChEBI" id="CHEBI:30616"/>
        <dbReference type="ChEBI" id="CHEBI:61977"/>
        <dbReference type="ChEBI" id="CHEBI:456216"/>
        <dbReference type="EC" id="2.7.11.1"/>
    </reaction>
</comment>
<evidence type="ECO:0000256" key="2">
    <source>
        <dbReference type="ARBA" id="ARBA00022527"/>
    </source>
</evidence>
<keyword evidence="5" id="KW-0418">Kinase</keyword>
<evidence type="ECO:0000256" key="1">
    <source>
        <dbReference type="ARBA" id="ARBA00008874"/>
    </source>
</evidence>
<dbReference type="Proteomes" id="UP000006753">
    <property type="component" value="Unassembled WGS sequence"/>
</dbReference>
<evidence type="ECO:0000256" key="8">
    <source>
        <dbReference type="ARBA" id="ARBA00048679"/>
    </source>
</evidence>
<evidence type="ECO:0000256" key="4">
    <source>
        <dbReference type="ARBA" id="ARBA00022741"/>
    </source>
</evidence>
<dbReference type="InterPro" id="IPR000719">
    <property type="entry name" value="Prot_kinase_dom"/>
</dbReference>
<dbReference type="GO" id="GO:0004674">
    <property type="term" value="F:protein serine/threonine kinase activity"/>
    <property type="evidence" value="ECO:0007669"/>
    <property type="project" value="UniProtKB-KW"/>
</dbReference>
<dbReference type="eggNOG" id="ENOG502RFVB">
    <property type="taxonomic scope" value="Eukaryota"/>
</dbReference>
<keyword evidence="4" id="KW-0547">Nucleotide-binding</keyword>
<dbReference type="GO" id="GO:0005737">
    <property type="term" value="C:cytoplasm"/>
    <property type="evidence" value="ECO:0007669"/>
    <property type="project" value="TreeGrafter"/>
</dbReference>
<keyword evidence="11" id="KW-1185">Reference proteome</keyword>
<evidence type="ECO:0000313" key="11">
    <source>
        <dbReference type="Proteomes" id="UP000006753"/>
    </source>
</evidence>
<gene>
    <name evidence="10" type="ORF">MBM_03734</name>
</gene>
<evidence type="ECO:0000256" key="7">
    <source>
        <dbReference type="ARBA" id="ARBA00047899"/>
    </source>
</evidence>
<proteinExistence type="inferred from homology"/>
<dbReference type="AlphaFoldDB" id="K1WZ97"/>
<organism evidence="10 11">
    <name type="scientific">Marssonina brunnea f. sp. multigermtubi (strain MB_m1)</name>
    <name type="common">Marssonina leaf spot fungus</name>
    <dbReference type="NCBI Taxonomy" id="1072389"/>
    <lineage>
        <taxon>Eukaryota</taxon>
        <taxon>Fungi</taxon>
        <taxon>Dikarya</taxon>
        <taxon>Ascomycota</taxon>
        <taxon>Pezizomycotina</taxon>
        <taxon>Leotiomycetes</taxon>
        <taxon>Helotiales</taxon>
        <taxon>Drepanopezizaceae</taxon>
        <taxon>Drepanopeziza</taxon>
    </lineage>
</organism>
<evidence type="ECO:0000313" key="10">
    <source>
        <dbReference type="EMBL" id="EKD17962.1"/>
    </source>
</evidence>
<dbReference type="HOGENOM" id="CLU_062257_1_0_1"/>
<dbReference type="PANTHER" id="PTHR48012">
    <property type="entry name" value="STERILE20-LIKE KINASE, ISOFORM B-RELATED"/>
    <property type="match status" value="1"/>
</dbReference>
<dbReference type="InterPro" id="IPR050629">
    <property type="entry name" value="STE20/SPS1-PAK"/>
</dbReference>